<name>A0A9P6FQ21_9FUNG</name>
<dbReference type="Pfam" id="PF13897">
    <property type="entry name" value="GOLD_2"/>
    <property type="match status" value="1"/>
</dbReference>
<evidence type="ECO:0000313" key="3">
    <source>
        <dbReference type="EMBL" id="KAF9579287.1"/>
    </source>
</evidence>
<dbReference type="InterPro" id="IPR051064">
    <property type="entry name" value="SEC14/CRAL-TRIO_domain"/>
</dbReference>
<evidence type="ECO:0000259" key="2">
    <source>
        <dbReference type="PROSITE" id="PS50866"/>
    </source>
</evidence>
<feature type="region of interest" description="Disordered" evidence="1">
    <location>
        <begin position="129"/>
        <end position="166"/>
    </location>
</feature>
<dbReference type="PANTHER" id="PTHR23324:SF83">
    <property type="entry name" value="SEC14-LIKE PROTEIN 2"/>
    <property type="match status" value="1"/>
</dbReference>
<dbReference type="InterPro" id="IPR036598">
    <property type="entry name" value="GOLD_dom_sf"/>
</dbReference>
<gene>
    <name evidence="3" type="ORF">BGW38_004513</name>
</gene>
<dbReference type="PROSITE" id="PS50866">
    <property type="entry name" value="GOLD"/>
    <property type="match status" value="1"/>
</dbReference>
<comment type="caution">
    <text evidence="3">The sequence shown here is derived from an EMBL/GenBank/DDBJ whole genome shotgun (WGS) entry which is preliminary data.</text>
</comment>
<dbReference type="PANTHER" id="PTHR23324">
    <property type="entry name" value="SEC14 RELATED PROTEIN"/>
    <property type="match status" value="1"/>
</dbReference>
<feature type="domain" description="GOLD" evidence="2">
    <location>
        <begin position="1"/>
        <end position="228"/>
    </location>
</feature>
<dbReference type="AlphaFoldDB" id="A0A9P6FQ21"/>
<dbReference type="Proteomes" id="UP000780801">
    <property type="component" value="Unassembled WGS sequence"/>
</dbReference>
<feature type="compositionally biased region" description="Low complexity" evidence="1">
    <location>
        <begin position="58"/>
        <end position="79"/>
    </location>
</feature>
<reference evidence="3" key="1">
    <citation type="journal article" date="2020" name="Fungal Divers.">
        <title>Resolving the Mortierellaceae phylogeny through synthesis of multi-gene phylogenetics and phylogenomics.</title>
        <authorList>
            <person name="Vandepol N."/>
            <person name="Liber J."/>
            <person name="Desiro A."/>
            <person name="Na H."/>
            <person name="Kennedy M."/>
            <person name="Barry K."/>
            <person name="Grigoriev I.V."/>
            <person name="Miller A.N."/>
            <person name="O'Donnell K."/>
            <person name="Stajich J.E."/>
            <person name="Bonito G."/>
        </authorList>
    </citation>
    <scope>NUCLEOTIDE SEQUENCE</scope>
    <source>
        <strain evidence="3">KOD1015</strain>
    </source>
</reference>
<accession>A0A9P6FQ21</accession>
<proteinExistence type="predicted"/>
<dbReference type="GO" id="GO:0005737">
    <property type="term" value="C:cytoplasm"/>
    <property type="evidence" value="ECO:0007669"/>
    <property type="project" value="TreeGrafter"/>
</dbReference>
<dbReference type="InterPro" id="IPR009038">
    <property type="entry name" value="GOLD_dom"/>
</dbReference>
<dbReference type="EMBL" id="JAABOA010002887">
    <property type="protein sequence ID" value="KAF9579287.1"/>
    <property type="molecule type" value="Genomic_DNA"/>
</dbReference>
<feature type="compositionally biased region" description="Polar residues" evidence="1">
    <location>
        <begin position="80"/>
        <end position="89"/>
    </location>
</feature>
<organism evidence="3 4">
    <name type="scientific">Lunasporangiospora selenospora</name>
    <dbReference type="NCBI Taxonomy" id="979761"/>
    <lineage>
        <taxon>Eukaryota</taxon>
        <taxon>Fungi</taxon>
        <taxon>Fungi incertae sedis</taxon>
        <taxon>Mucoromycota</taxon>
        <taxon>Mortierellomycotina</taxon>
        <taxon>Mortierellomycetes</taxon>
        <taxon>Mortierellales</taxon>
        <taxon>Mortierellaceae</taxon>
        <taxon>Lunasporangiospora</taxon>
    </lineage>
</organism>
<dbReference type="OrthoDB" id="1854502at2759"/>
<evidence type="ECO:0000313" key="4">
    <source>
        <dbReference type="Proteomes" id="UP000780801"/>
    </source>
</evidence>
<dbReference type="SUPFAM" id="SSF101576">
    <property type="entry name" value="Supernatant protein factor (SPF), C-terminal domain"/>
    <property type="match status" value="1"/>
</dbReference>
<feature type="non-terminal residue" evidence="3">
    <location>
        <position position="256"/>
    </location>
</feature>
<evidence type="ECO:0000256" key="1">
    <source>
        <dbReference type="SAM" id="MobiDB-lite"/>
    </source>
</evidence>
<protein>
    <recommendedName>
        <fullName evidence="2">GOLD domain-containing protein</fullName>
    </recommendedName>
</protein>
<keyword evidence="4" id="KW-1185">Reference proteome</keyword>
<sequence length="256" mass="28180">MQEIEVPPRDVFQHYVHVDQPDKTLVWWFSTKKKNISFGLFFRKSAACPPQLRSNTLAPSISSASPPSSVAPLASSPTSTRPESISSRRTAGGHGQSYSNGSGILDGSAILSTSPTKSCHASNYASSRASVDSLSDDDDDHSHHTHPNDNSSSGQNPAISRPVVRRKKTVAKFKDPELIEILPIEHYDSSSGTIRGEYTIKEEGSYVLVFDNSFSINTSKRLTFFVALEARGRKASIQPKTDMAGWLLKKKRKRMQ</sequence>
<feature type="region of interest" description="Disordered" evidence="1">
    <location>
        <begin position="58"/>
        <end position="101"/>
    </location>
</feature>
<dbReference type="Gene3D" id="2.60.120.680">
    <property type="entry name" value="GOLD domain"/>
    <property type="match status" value="2"/>
</dbReference>